<name>A0A6J4JRV3_9SPHI</name>
<keyword evidence="1" id="KW-0812">Transmembrane</keyword>
<evidence type="ECO:0000256" key="2">
    <source>
        <dbReference type="SAM" id="SignalP"/>
    </source>
</evidence>
<evidence type="ECO:0000313" key="3">
    <source>
        <dbReference type="EMBL" id="CAA9285852.1"/>
    </source>
</evidence>
<protein>
    <recommendedName>
        <fullName evidence="4">DUF4271 domain-containing protein</fullName>
    </recommendedName>
</protein>
<dbReference type="EMBL" id="CADCTQ010000346">
    <property type="protein sequence ID" value="CAA9285852.1"/>
    <property type="molecule type" value="Genomic_DNA"/>
</dbReference>
<dbReference type="InterPro" id="IPR025367">
    <property type="entry name" value="DUF4271"/>
</dbReference>
<feature type="signal peptide" evidence="2">
    <location>
        <begin position="1"/>
        <end position="24"/>
    </location>
</feature>
<feature type="transmembrane region" description="Helical" evidence="1">
    <location>
        <begin position="172"/>
        <end position="193"/>
    </location>
</feature>
<feature type="transmembrane region" description="Helical" evidence="1">
    <location>
        <begin position="374"/>
        <end position="393"/>
    </location>
</feature>
<keyword evidence="1" id="KW-0472">Membrane</keyword>
<organism evidence="3">
    <name type="scientific">uncultured Cytophagales bacterium</name>
    <dbReference type="NCBI Taxonomy" id="158755"/>
    <lineage>
        <taxon>Bacteria</taxon>
        <taxon>Pseudomonadati</taxon>
        <taxon>Bacteroidota</taxon>
        <taxon>Sphingobacteriia</taxon>
        <taxon>Sphingobacteriales</taxon>
        <taxon>environmental samples</taxon>
    </lineage>
</organism>
<evidence type="ECO:0000256" key="1">
    <source>
        <dbReference type="SAM" id="Phobius"/>
    </source>
</evidence>
<accession>A0A6J4JRV3</accession>
<sequence>MGTWTRILGVILLLALSSSFCTSAAGQTQKARTEFDLIENLSDQWLVYDNVYQSYVPYLQDRYPVQYTLNLVLDPAKYRSYRLLLEAEQPCYLFVQSKLVRLIGAQERVSLDLDSIQNLAKSQTLLLTLYNPEGHAVAPLAQVVFPHVQHVQVATVTAKDELEAKLRTKNTFTNFLIVAAVFVLGLYAFLWNYHPKAFSQYFNLRFMVPGALREDVPLINKPLSGSSLLFVLAHSFLLSLFYITVQQSSDKLFANILVVDATGQFWPVVQYFLMMSGLIFALLLGKYLLIQAVGSVFKLSGVTHVHFYEYLLFSRVFYTVVVFLQFALFLVAPVWVSVIAEVVIWIVLLFNIVRIVIINSVLSRLTSAKNLYLFSYLCTTELIPLLIGIKILIK</sequence>
<keyword evidence="2" id="KW-0732">Signal</keyword>
<feature type="transmembrane region" description="Helical" evidence="1">
    <location>
        <begin position="310"/>
        <end position="336"/>
    </location>
</feature>
<reference evidence="3" key="1">
    <citation type="submission" date="2020-02" db="EMBL/GenBank/DDBJ databases">
        <authorList>
            <person name="Meier V. D."/>
        </authorList>
    </citation>
    <scope>NUCLEOTIDE SEQUENCE</scope>
    <source>
        <strain evidence="3">AVDCRST_MAG56</strain>
    </source>
</reference>
<dbReference type="Pfam" id="PF14093">
    <property type="entry name" value="DUF4271"/>
    <property type="match status" value="1"/>
</dbReference>
<feature type="transmembrane region" description="Helical" evidence="1">
    <location>
        <begin position="342"/>
        <end position="362"/>
    </location>
</feature>
<keyword evidence="1" id="KW-1133">Transmembrane helix</keyword>
<feature type="transmembrane region" description="Helical" evidence="1">
    <location>
        <begin position="228"/>
        <end position="245"/>
    </location>
</feature>
<proteinExistence type="predicted"/>
<evidence type="ECO:0008006" key="4">
    <source>
        <dbReference type="Google" id="ProtNLM"/>
    </source>
</evidence>
<gene>
    <name evidence="3" type="ORF">AVDCRST_MAG56-4114</name>
</gene>
<feature type="chain" id="PRO_5027055524" description="DUF4271 domain-containing protein" evidence="2">
    <location>
        <begin position="25"/>
        <end position="394"/>
    </location>
</feature>
<dbReference type="AlphaFoldDB" id="A0A6J4JRV3"/>
<feature type="transmembrane region" description="Helical" evidence="1">
    <location>
        <begin position="265"/>
        <end position="289"/>
    </location>
</feature>